<dbReference type="EMBL" id="CP000285">
    <property type="protein sequence ID" value="ABE58582.1"/>
    <property type="molecule type" value="Genomic_DNA"/>
</dbReference>
<dbReference type="RefSeq" id="WP_011506528.1">
    <property type="nucleotide sequence ID" value="NC_007963.1"/>
</dbReference>
<dbReference type="eggNOG" id="ENOG5032YCC">
    <property type="taxonomic scope" value="Bacteria"/>
</dbReference>
<dbReference type="InterPro" id="IPR016088">
    <property type="entry name" value="Chalcone_isomerase_3-sand"/>
</dbReference>
<name>Q1QY76_CHRI1</name>
<protein>
    <recommendedName>
        <fullName evidence="2">Chalcone isomerase domain-containing protein</fullName>
    </recommendedName>
</protein>
<dbReference type="Proteomes" id="UP000000239">
    <property type="component" value="Chromosome"/>
</dbReference>
<evidence type="ECO:0000313" key="3">
    <source>
        <dbReference type="EMBL" id="ABE58582.1"/>
    </source>
</evidence>
<organism evidence="3 4">
    <name type="scientific">Chromohalobacter israelensis (strain ATCC BAA-138 / DSM 3043 / CIP 106854 / NCIMB 13768 / 1H11)</name>
    <name type="common">Chromohalobacter salexigens</name>
    <dbReference type="NCBI Taxonomy" id="290398"/>
    <lineage>
        <taxon>Bacteria</taxon>
        <taxon>Pseudomonadati</taxon>
        <taxon>Pseudomonadota</taxon>
        <taxon>Gammaproteobacteria</taxon>
        <taxon>Oceanospirillales</taxon>
        <taxon>Halomonadaceae</taxon>
        <taxon>Chromohalobacter</taxon>
    </lineage>
</organism>
<evidence type="ECO:0000259" key="2">
    <source>
        <dbReference type="Pfam" id="PF16036"/>
    </source>
</evidence>
<dbReference type="AlphaFoldDB" id="Q1QY76"/>
<feature type="domain" description="Chalcone isomerase" evidence="2">
    <location>
        <begin position="33"/>
        <end position="187"/>
    </location>
</feature>
<feature type="signal peptide" evidence="1">
    <location>
        <begin position="1"/>
        <end position="29"/>
    </location>
</feature>
<gene>
    <name evidence="3" type="ordered locus">Csal_1227</name>
</gene>
<keyword evidence="1" id="KW-0732">Signal</keyword>
<dbReference type="GeneID" id="95333968"/>
<sequence length="191" mass="20908">MTIRAALTGFARGLSLALITTCSVGTALAEPFSQQSVVGGDALVLQGTGTASYLLWDVYDAALYAPAGASRAAIVNAEVPLSLVLEYQRDVSREDIRKATWSVLRKQHATTMREPLRAGIEALQDAMVDVTEGDRYRLEWDPQTPRLSLDLNGNIRFVSDDIRLARTYLGIWLAEPPLSTSLREALLSRTD</sequence>
<reference evidence="3 4" key="1">
    <citation type="journal article" date="2011" name="Stand. Genomic Sci.">
        <title>Complete genome sequence of the halophilic and highly halotolerant Chromohalobacter salexigens type strain (1H11(T)).</title>
        <authorList>
            <person name="Copeland A."/>
            <person name="O'Connor K."/>
            <person name="Lucas S."/>
            <person name="Lapidus A."/>
            <person name="Berry K.W."/>
            <person name="Detter J.C."/>
            <person name="Del Rio T.G."/>
            <person name="Hammon N."/>
            <person name="Dalin E."/>
            <person name="Tice H."/>
            <person name="Pitluck S."/>
            <person name="Bruce D."/>
            <person name="Goodwin L."/>
            <person name="Han C."/>
            <person name="Tapia R."/>
            <person name="Saunders E."/>
            <person name="Schmutz J."/>
            <person name="Brettin T."/>
            <person name="Larimer F."/>
            <person name="Land M."/>
            <person name="Hauser L."/>
            <person name="Vargas C."/>
            <person name="Nieto J.J."/>
            <person name="Kyrpides N.C."/>
            <person name="Ivanova N."/>
            <person name="Goker M."/>
            <person name="Klenk H.P."/>
            <person name="Csonka L.N."/>
            <person name="Woyke T."/>
        </authorList>
    </citation>
    <scope>NUCLEOTIDE SEQUENCE [LARGE SCALE GENOMIC DNA]</scope>
    <source>
        <strain evidence="4">ATCC BAA-138 / DSM 3043 / CIP 106854 / NCIMB 13768 / 1H11</strain>
    </source>
</reference>
<dbReference type="InterPro" id="IPR016087">
    <property type="entry name" value="Chalcone_isomerase"/>
</dbReference>
<proteinExistence type="predicted"/>
<dbReference type="Pfam" id="PF16036">
    <property type="entry name" value="Chalcone_3"/>
    <property type="match status" value="1"/>
</dbReference>
<feature type="chain" id="PRO_5004196111" description="Chalcone isomerase domain-containing protein" evidence="1">
    <location>
        <begin position="30"/>
        <end position="191"/>
    </location>
</feature>
<dbReference type="STRING" id="290398.Csal_1227"/>
<dbReference type="Gene3D" id="3.50.70.10">
    <property type="match status" value="1"/>
</dbReference>
<evidence type="ECO:0000256" key="1">
    <source>
        <dbReference type="SAM" id="SignalP"/>
    </source>
</evidence>
<accession>Q1QY76</accession>
<dbReference type="KEGG" id="csa:Csal_1227"/>
<evidence type="ECO:0000313" key="4">
    <source>
        <dbReference type="Proteomes" id="UP000000239"/>
    </source>
</evidence>
<keyword evidence="4" id="KW-1185">Reference proteome</keyword>
<dbReference type="HOGENOM" id="CLU_102167_0_1_6"/>